<evidence type="ECO:0000256" key="5">
    <source>
        <dbReference type="ARBA" id="ARBA00022552"/>
    </source>
</evidence>
<evidence type="ECO:0000256" key="4">
    <source>
        <dbReference type="ARBA" id="ARBA00022490"/>
    </source>
</evidence>
<dbReference type="GO" id="GO:0034475">
    <property type="term" value="P:U4 snRNA 3'-end processing"/>
    <property type="evidence" value="ECO:0007669"/>
    <property type="project" value="TreeGrafter"/>
</dbReference>
<dbReference type="InterPro" id="IPR050080">
    <property type="entry name" value="RNase_PH"/>
</dbReference>
<dbReference type="Pfam" id="PF01138">
    <property type="entry name" value="RNase_PH"/>
    <property type="match status" value="1"/>
</dbReference>
<keyword evidence="9" id="KW-0472">Membrane</keyword>
<evidence type="ECO:0000256" key="3">
    <source>
        <dbReference type="ARBA" id="ARBA00006678"/>
    </source>
</evidence>
<sequence>MDEFVDVLNKISNKRSMDTMVSHQFRMCIQKCMDSRAIYRYDDSINDSNLSNDSVDELKSLVNVLGVSIGQENILNLNFKAVHPQDEYLVCYCNLTASLQFISNITDGPISMFLSRKNMQIISAISILFLGFNTFYNSVMGMFKRIFRSTTTTGAEIQLYMLLSHVVKCLSFYFSWVTSKALNEFMLYLKDCTSAHEICSLYGRYLLYLLHVLFVPINPKLIEHFDCTPRLSIQLFDIFNIALCAFDAKKCDFTALYNEALCPRSCDDVEMSSSKRARQRNPGEIRPLSFKLGGPNLSIGSSFVGLGNTKVKCHVNTPKPPTKKTNLDIGQLVLEVRNTCGSFSSRIEEHFRATLLEALERHVLLKKYPRQIIEAWVTIEEDDGGVFNAALMGLSLAFVDCGIQLYDIISSCSVVCWLIWKIKFSMQLVTAMEVTF</sequence>
<dbReference type="Gene3D" id="3.30.230.70">
    <property type="entry name" value="GHMP Kinase, N-terminal domain"/>
    <property type="match status" value="1"/>
</dbReference>
<comment type="caution">
    <text evidence="11">The sequence shown here is derived from an EMBL/GenBank/DDBJ whole genome shotgun (WGS) entry which is preliminary data.</text>
</comment>
<dbReference type="GO" id="GO:0071051">
    <property type="term" value="P:poly(A)-dependent snoRNA 3'-end processing"/>
    <property type="evidence" value="ECO:0007669"/>
    <property type="project" value="TreeGrafter"/>
</dbReference>
<keyword evidence="6" id="KW-0271">Exosome</keyword>
<evidence type="ECO:0000256" key="8">
    <source>
        <dbReference type="ARBA" id="ARBA00023242"/>
    </source>
</evidence>
<evidence type="ECO:0000256" key="2">
    <source>
        <dbReference type="ARBA" id="ARBA00004496"/>
    </source>
</evidence>
<protein>
    <submittedName>
        <fullName evidence="11">Bifunctional PNPase-RNase PH domain superfamily/Ribosomal protein S5 domain 2-type fold/Exoribonuclease</fullName>
    </submittedName>
</protein>
<dbReference type="RefSeq" id="XP_067804956.1">
    <property type="nucleotide sequence ID" value="XM_067946165.1"/>
</dbReference>
<dbReference type="GeneID" id="94335417"/>
<dbReference type="GO" id="GO:0016075">
    <property type="term" value="P:rRNA catabolic process"/>
    <property type="evidence" value="ECO:0007669"/>
    <property type="project" value="TreeGrafter"/>
</dbReference>
<evidence type="ECO:0000256" key="7">
    <source>
        <dbReference type="ARBA" id="ARBA00022884"/>
    </source>
</evidence>
<keyword evidence="7" id="KW-0694">RNA-binding</keyword>
<dbReference type="GO" id="GO:0005730">
    <property type="term" value="C:nucleolus"/>
    <property type="evidence" value="ECO:0007669"/>
    <property type="project" value="TreeGrafter"/>
</dbReference>
<dbReference type="AlphaFoldDB" id="A0AAD9UQQ7"/>
<keyword evidence="12" id="KW-1185">Reference proteome</keyword>
<evidence type="ECO:0000259" key="10">
    <source>
        <dbReference type="Pfam" id="PF01138"/>
    </source>
</evidence>
<keyword evidence="9" id="KW-1133">Transmembrane helix</keyword>
<dbReference type="InterPro" id="IPR027408">
    <property type="entry name" value="PNPase/RNase_PH_dom_sf"/>
</dbReference>
<reference evidence="11" key="1">
    <citation type="journal article" date="2023" name="Nat. Microbiol.">
        <title>Babesia duncani multi-omics identifies virulence factors and drug targets.</title>
        <authorList>
            <person name="Singh P."/>
            <person name="Lonardi S."/>
            <person name="Liang Q."/>
            <person name="Vydyam P."/>
            <person name="Khabirova E."/>
            <person name="Fang T."/>
            <person name="Gihaz S."/>
            <person name="Thekkiniath J."/>
            <person name="Munshi M."/>
            <person name="Abel S."/>
            <person name="Ciampossin L."/>
            <person name="Batugedara G."/>
            <person name="Gupta M."/>
            <person name="Lu X.M."/>
            <person name="Lenz T."/>
            <person name="Chakravarty S."/>
            <person name="Cornillot E."/>
            <person name="Hu Y."/>
            <person name="Ma W."/>
            <person name="Gonzalez L.M."/>
            <person name="Sanchez S."/>
            <person name="Estrada K."/>
            <person name="Sanchez-Flores A."/>
            <person name="Montero E."/>
            <person name="Harb O.S."/>
            <person name="Le Roch K.G."/>
            <person name="Mamoun C.B."/>
        </authorList>
    </citation>
    <scope>NUCLEOTIDE SEQUENCE</scope>
    <source>
        <strain evidence="11">WA1</strain>
    </source>
</reference>
<keyword evidence="4" id="KW-0963">Cytoplasm</keyword>
<evidence type="ECO:0000256" key="1">
    <source>
        <dbReference type="ARBA" id="ARBA00004123"/>
    </source>
</evidence>
<organism evidence="11 12">
    <name type="scientific">Babesia duncani</name>
    <dbReference type="NCBI Taxonomy" id="323732"/>
    <lineage>
        <taxon>Eukaryota</taxon>
        <taxon>Sar</taxon>
        <taxon>Alveolata</taxon>
        <taxon>Apicomplexa</taxon>
        <taxon>Aconoidasida</taxon>
        <taxon>Piroplasmida</taxon>
        <taxon>Babesiidae</taxon>
        <taxon>Babesia</taxon>
    </lineage>
</organism>
<gene>
    <name evidence="11" type="ORF">BdWA1_001119</name>
</gene>
<evidence type="ECO:0000313" key="11">
    <source>
        <dbReference type="EMBL" id="KAK2198114.1"/>
    </source>
</evidence>
<accession>A0AAD9UQQ7</accession>
<dbReference type="PANTHER" id="PTHR11953:SF2">
    <property type="entry name" value="EXOSOME COMPLEX COMPONENT MTR3"/>
    <property type="match status" value="1"/>
</dbReference>
<dbReference type="GO" id="GO:0006364">
    <property type="term" value="P:rRNA processing"/>
    <property type="evidence" value="ECO:0007669"/>
    <property type="project" value="UniProtKB-KW"/>
</dbReference>
<keyword evidence="5" id="KW-0698">rRNA processing</keyword>
<dbReference type="GO" id="GO:0003723">
    <property type="term" value="F:RNA binding"/>
    <property type="evidence" value="ECO:0007669"/>
    <property type="project" value="UniProtKB-KW"/>
</dbReference>
<evidence type="ECO:0000256" key="6">
    <source>
        <dbReference type="ARBA" id="ARBA00022835"/>
    </source>
</evidence>
<comment type="subcellular location">
    <subcellularLocation>
        <location evidence="2">Cytoplasm</location>
    </subcellularLocation>
    <subcellularLocation>
        <location evidence="1">Nucleus</location>
    </subcellularLocation>
</comment>
<keyword evidence="8" id="KW-0539">Nucleus</keyword>
<dbReference type="PANTHER" id="PTHR11953">
    <property type="entry name" value="EXOSOME COMPLEX COMPONENT"/>
    <property type="match status" value="1"/>
</dbReference>
<feature type="domain" description="Exoribonuclease phosphorolytic" evidence="10">
    <location>
        <begin position="284"/>
        <end position="403"/>
    </location>
</feature>
<dbReference type="GO" id="GO:0000177">
    <property type="term" value="C:cytoplasmic exosome (RNase complex)"/>
    <property type="evidence" value="ECO:0007669"/>
    <property type="project" value="TreeGrafter"/>
</dbReference>
<keyword evidence="9" id="KW-0812">Transmembrane</keyword>
<dbReference type="EMBL" id="JALLKP010000001">
    <property type="protein sequence ID" value="KAK2198114.1"/>
    <property type="molecule type" value="Genomic_DNA"/>
</dbReference>
<proteinExistence type="inferred from homology"/>
<feature type="transmembrane region" description="Helical" evidence="9">
    <location>
        <begin position="121"/>
        <end position="139"/>
    </location>
</feature>
<dbReference type="InterPro" id="IPR020568">
    <property type="entry name" value="Ribosomal_Su5_D2-typ_SF"/>
</dbReference>
<comment type="similarity">
    <text evidence="3">Belongs to the RNase PH family.</text>
</comment>
<dbReference type="SUPFAM" id="SSF54211">
    <property type="entry name" value="Ribosomal protein S5 domain 2-like"/>
    <property type="match status" value="1"/>
</dbReference>
<evidence type="ECO:0000256" key="9">
    <source>
        <dbReference type="SAM" id="Phobius"/>
    </source>
</evidence>
<dbReference type="GO" id="GO:0000176">
    <property type="term" value="C:nuclear exosome (RNase complex)"/>
    <property type="evidence" value="ECO:0007669"/>
    <property type="project" value="TreeGrafter"/>
</dbReference>
<dbReference type="KEGG" id="bdw:94335417"/>
<dbReference type="InterPro" id="IPR001247">
    <property type="entry name" value="ExoRNase_PH_dom1"/>
</dbReference>
<dbReference type="GO" id="GO:0071028">
    <property type="term" value="P:nuclear mRNA surveillance"/>
    <property type="evidence" value="ECO:0007669"/>
    <property type="project" value="TreeGrafter"/>
</dbReference>
<evidence type="ECO:0000313" key="12">
    <source>
        <dbReference type="Proteomes" id="UP001214638"/>
    </source>
</evidence>
<name>A0AAD9UQQ7_9APIC</name>
<dbReference type="Proteomes" id="UP001214638">
    <property type="component" value="Unassembled WGS sequence"/>
</dbReference>